<protein>
    <submittedName>
        <fullName evidence="2">Phage baseplate plug protein</fullName>
    </submittedName>
</protein>
<organism evidence="2 3">
    <name type="scientific">Herbaspirillum chlorophenolicum</name>
    <dbReference type="NCBI Taxonomy" id="211589"/>
    <lineage>
        <taxon>Bacteria</taxon>
        <taxon>Pseudomonadati</taxon>
        <taxon>Pseudomonadota</taxon>
        <taxon>Betaproteobacteria</taxon>
        <taxon>Burkholderiales</taxon>
        <taxon>Oxalobacteraceae</taxon>
        <taxon>Herbaspirillum</taxon>
    </lineage>
</organism>
<dbReference type="EMBL" id="JBIUZV010000021">
    <property type="protein sequence ID" value="MFJ3048517.1"/>
    <property type="molecule type" value="Genomic_DNA"/>
</dbReference>
<name>A0ABW8F5E3_9BURK</name>
<feature type="domain" description="Cyanophage baseplate Pam3 plug gp18" evidence="1">
    <location>
        <begin position="1"/>
        <end position="95"/>
    </location>
</feature>
<evidence type="ECO:0000313" key="3">
    <source>
        <dbReference type="Proteomes" id="UP001617427"/>
    </source>
</evidence>
<accession>A0ABW8F5E3</accession>
<sequence length="99" mass="10761">MKTIPLSAVASQTVNVLLGGQNCTIKVFQKSTGLFVDVSVNNVPVVQGVIALNRNLIVRYPYRGFIGDLAFIDTQGAEDPIYTGFGGRFVFMYLEASDL</sequence>
<dbReference type="Pfam" id="PF22479">
    <property type="entry name" value="Pam3_gp18"/>
    <property type="match status" value="1"/>
</dbReference>
<evidence type="ECO:0000259" key="1">
    <source>
        <dbReference type="Pfam" id="PF22479"/>
    </source>
</evidence>
<comment type="caution">
    <text evidence="2">The sequence shown here is derived from an EMBL/GenBank/DDBJ whole genome shotgun (WGS) entry which is preliminary data.</text>
</comment>
<evidence type="ECO:0000313" key="2">
    <source>
        <dbReference type="EMBL" id="MFJ3048517.1"/>
    </source>
</evidence>
<dbReference type="Proteomes" id="UP001617427">
    <property type="component" value="Unassembled WGS sequence"/>
</dbReference>
<keyword evidence="3" id="KW-1185">Reference proteome</keyword>
<dbReference type="InterPro" id="IPR054252">
    <property type="entry name" value="Pam3_gp18"/>
</dbReference>
<reference evidence="2 3" key="1">
    <citation type="submission" date="2024-10" db="EMBL/GenBank/DDBJ databases">
        <title>The Natural Products Discovery Center: Release of the First 8490 Sequenced Strains for Exploring Actinobacteria Biosynthetic Diversity.</title>
        <authorList>
            <person name="Kalkreuter E."/>
            <person name="Kautsar S.A."/>
            <person name="Yang D."/>
            <person name="Bader C.D."/>
            <person name="Teijaro C.N."/>
            <person name="Fluegel L."/>
            <person name="Davis C.M."/>
            <person name="Simpson J.R."/>
            <person name="Lauterbach L."/>
            <person name="Steele A.D."/>
            <person name="Gui C."/>
            <person name="Meng S."/>
            <person name="Li G."/>
            <person name="Viehrig K."/>
            <person name="Ye F."/>
            <person name="Su P."/>
            <person name="Kiefer A.F."/>
            <person name="Nichols A."/>
            <person name="Cepeda A.J."/>
            <person name="Yan W."/>
            <person name="Fan B."/>
            <person name="Jiang Y."/>
            <person name="Adhikari A."/>
            <person name="Zheng C.-J."/>
            <person name="Schuster L."/>
            <person name="Cowan T.M."/>
            <person name="Smanski M.J."/>
            <person name="Chevrette M.G."/>
            <person name="De Carvalho L.P.S."/>
            <person name="Shen B."/>
        </authorList>
    </citation>
    <scope>NUCLEOTIDE SEQUENCE [LARGE SCALE GENOMIC DNA]</scope>
    <source>
        <strain evidence="2 3">NPDC087045</strain>
    </source>
</reference>
<dbReference type="RefSeq" id="WP_402703590.1">
    <property type="nucleotide sequence ID" value="NZ_JBIUZV010000021.1"/>
</dbReference>
<proteinExistence type="predicted"/>
<gene>
    <name evidence="2" type="ORF">ACIPEN_22005</name>
</gene>